<feature type="non-terminal residue" evidence="1">
    <location>
        <position position="74"/>
    </location>
</feature>
<dbReference type="EMBL" id="FZQP02000027">
    <property type="protein sequence ID" value="VVC86834.1"/>
    <property type="molecule type" value="Genomic_DNA"/>
</dbReference>
<evidence type="ECO:0000313" key="1">
    <source>
        <dbReference type="EMBL" id="VVC86834.1"/>
    </source>
</evidence>
<gene>
    <name evidence="1" type="ORF">LSINAPIS_LOCUS581</name>
</gene>
<protein>
    <submittedName>
        <fullName evidence="1">Uncharacterized protein</fullName>
    </submittedName>
</protein>
<organism evidence="1 2">
    <name type="scientific">Leptidea sinapis</name>
    <dbReference type="NCBI Taxonomy" id="189913"/>
    <lineage>
        <taxon>Eukaryota</taxon>
        <taxon>Metazoa</taxon>
        <taxon>Ecdysozoa</taxon>
        <taxon>Arthropoda</taxon>
        <taxon>Hexapoda</taxon>
        <taxon>Insecta</taxon>
        <taxon>Pterygota</taxon>
        <taxon>Neoptera</taxon>
        <taxon>Endopterygota</taxon>
        <taxon>Lepidoptera</taxon>
        <taxon>Glossata</taxon>
        <taxon>Ditrysia</taxon>
        <taxon>Papilionoidea</taxon>
        <taxon>Pieridae</taxon>
        <taxon>Dismorphiinae</taxon>
        <taxon>Leptidea</taxon>
    </lineage>
</organism>
<sequence>MGQQTSRKSGECTCGCGAWDRRRYVESPSSVHRYVSAVTDRWGGRQCVCRRRRWRRAACVCTAYRRVSDACNDD</sequence>
<dbReference type="Proteomes" id="UP000324832">
    <property type="component" value="Unassembled WGS sequence"/>
</dbReference>
<dbReference type="AlphaFoldDB" id="A0A5E4PLI6"/>
<proteinExistence type="predicted"/>
<accession>A0A5E4PLI6</accession>
<reference evidence="1 2" key="1">
    <citation type="submission" date="2017-07" db="EMBL/GenBank/DDBJ databases">
        <authorList>
            <person name="Talla V."/>
            <person name="Backstrom N."/>
        </authorList>
    </citation>
    <scope>NUCLEOTIDE SEQUENCE [LARGE SCALE GENOMIC DNA]</scope>
</reference>
<name>A0A5E4PLI6_9NEOP</name>
<evidence type="ECO:0000313" key="2">
    <source>
        <dbReference type="Proteomes" id="UP000324832"/>
    </source>
</evidence>
<keyword evidence="2" id="KW-1185">Reference proteome</keyword>